<evidence type="ECO:0000256" key="1">
    <source>
        <dbReference type="SAM" id="Phobius"/>
    </source>
</evidence>
<dbReference type="AlphaFoldDB" id="A0A7S4DLP2"/>
<feature type="transmembrane region" description="Helical" evidence="1">
    <location>
        <begin position="67"/>
        <end position="87"/>
    </location>
</feature>
<protein>
    <submittedName>
        <fullName evidence="2">Uncharacterized protein</fullName>
    </submittedName>
</protein>
<keyword evidence="1" id="KW-0812">Transmembrane</keyword>
<sequence>MQTLHHHDDAMGEGSRDELVDKKRFLAFENGMGRTGIRGHGRAVGGQTAVQRIEEDTWRRSQLDSDAYFYVFAIPSMIVAILVFWLANRPKSPSFDSRRGMSCGAMVSCGLCSRSDDINLEDYFKE</sequence>
<keyword evidence="1" id="KW-0472">Membrane</keyword>
<dbReference type="EMBL" id="HBIV01011917">
    <property type="protein sequence ID" value="CAE0657300.1"/>
    <property type="molecule type" value="Transcribed_RNA"/>
</dbReference>
<keyword evidence="1" id="KW-1133">Transmembrane helix</keyword>
<name>A0A7S4DLP2_9EUKA</name>
<proteinExistence type="predicted"/>
<reference evidence="2" key="1">
    <citation type="submission" date="2021-01" db="EMBL/GenBank/DDBJ databases">
        <authorList>
            <person name="Corre E."/>
            <person name="Pelletier E."/>
            <person name="Niang G."/>
            <person name="Scheremetjew M."/>
            <person name="Finn R."/>
            <person name="Kale V."/>
            <person name="Holt S."/>
            <person name="Cochrane G."/>
            <person name="Meng A."/>
            <person name="Brown T."/>
            <person name="Cohen L."/>
        </authorList>
    </citation>
    <scope>NUCLEOTIDE SEQUENCE</scope>
    <source>
        <strain evidence="2">CCCM811</strain>
    </source>
</reference>
<evidence type="ECO:0000313" key="2">
    <source>
        <dbReference type="EMBL" id="CAE0657300.1"/>
    </source>
</evidence>
<organism evidence="2">
    <name type="scientific">Lotharella globosa</name>
    <dbReference type="NCBI Taxonomy" id="91324"/>
    <lineage>
        <taxon>Eukaryota</taxon>
        <taxon>Sar</taxon>
        <taxon>Rhizaria</taxon>
        <taxon>Cercozoa</taxon>
        <taxon>Chlorarachniophyceae</taxon>
        <taxon>Lotharella</taxon>
    </lineage>
</organism>
<accession>A0A7S4DLP2</accession>
<gene>
    <name evidence="2" type="ORF">LGLO00237_LOCUS8867</name>
</gene>